<feature type="transmembrane region" description="Helical" evidence="1">
    <location>
        <begin position="396"/>
        <end position="418"/>
    </location>
</feature>
<feature type="transmembrane region" description="Helical" evidence="1">
    <location>
        <begin position="145"/>
        <end position="163"/>
    </location>
</feature>
<dbReference type="RefSeq" id="WP_331374511.1">
    <property type="nucleotide sequence ID" value="NZ_CP133148.1"/>
</dbReference>
<accession>A0ABZ2BD65</accession>
<sequence length="431" mass="44645">MDFVEIFQRLGVALAIGLLVGCERGWQERDEPSGGRTAGIRTFALSGLLGGLSGYLQTLTGPVMPTALLLLFGTAFVIFRRREAKEEGDYGVTTVVAAFVVFALGAMAVVGDLRLVAAGAVVTTALLAAKRSMHRFLQLLTWLEIRAALILLAMTLVALPLLPNETVDPWNVLDPFDLWLLTITIAAISFVGYVAIRVAGPSRGILFAGAAGGLVSSTALTLSFARFATKAPESARRLASGAAIAGALSLIRVLVIAGALAWSLLIPLAIALVPSTLVLVGASLMVIRGDDGKKGAPDLRLENPFELGEVLRFGALLGAVMLASKLLVERVGQTMLFVVAAVSGLMDVDAITLSTARLTGTAVDVTTAVAAILIAVVVNLLTKAVLAFTAGGKGPYAITLALATLASIAAGALAYFTLGSLVPASWLQPTD</sequence>
<evidence type="ECO:0000313" key="4">
    <source>
        <dbReference type="EMBL" id="WVT05429.1"/>
    </source>
</evidence>
<evidence type="ECO:0000259" key="3">
    <source>
        <dbReference type="Pfam" id="PF13194"/>
    </source>
</evidence>
<feature type="transmembrane region" description="Helical" evidence="1">
    <location>
        <begin position="307"/>
        <end position="328"/>
    </location>
</feature>
<keyword evidence="1" id="KW-0472">Membrane</keyword>
<feature type="transmembrane region" description="Helical" evidence="1">
    <location>
        <begin position="368"/>
        <end position="389"/>
    </location>
</feature>
<feature type="transmembrane region" description="Helical" evidence="1">
    <location>
        <begin position="178"/>
        <end position="196"/>
    </location>
</feature>
<dbReference type="InterPro" id="IPR025105">
    <property type="entry name" value="DUF4010"/>
</dbReference>
<keyword evidence="5" id="KW-1185">Reference proteome</keyword>
<evidence type="ECO:0000259" key="2">
    <source>
        <dbReference type="Pfam" id="PF02308"/>
    </source>
</evidence>
<protein>
    <submittedName>
        <fullName evidence="4">MgtC/SapB family protein</fullName>
    </submittedName>
</protein>
<evidence type="ECO:0000313" key="5">
    <source>
        <dbReference type="Proteomes" id="UP001432360"/>
    </source>
</evidence>
<evidence type="ECO:0000256" key="1">
    <source>
        <dbReference type="SAM" id="Phobius"/>
    </source>
</evidence>
<feature type="transmembrane region" description="Helical" evidence="1">
    <location>
        <begin position="62"/>
        <end position="79"/>
    </location>
</feature>
<keyword evidence="1" id="KW-1133">Transmembrane helix</keyword>
<gene>
    <name evidence="4" type="ORF">RB548_08590</name>
</gene>
<dbReference type="PANTHER" id="PTHR39084:SF1">
    <property type="entry name" value="DUF4010 DOMAIN-CONTAINING PROTEIN"/>
    <property type="match status" value="1"/>
</dbReference>
<reference evidence="4" key="1">
    <citation type="submission" date="2023-08" db="EMBL/GenBank/DDBJ databases">
        <title>Complete genome sequence of Sinorhizobium chiapanecum ITTG S70 isolated from Acaciella angustissima nodules in Chiapas-Mexico.</title>
        <authorList>
            <person name="Rincon-Rosales R."/>
            <person name="Rogel M.A."/>
            <person name="Rincon-Medina C.I."/>
            <person name="Guerrero G."/>
            <person name="Manzano-Gomez L.A."/>
            <person name="Lopez-Lopez A."/>
            <person name="Rincon Molina F.A."/>
            <person name="Martinez-Romero E."/>
        </authorList>
    </citation>
    <scope>NUCLEOTIDE SEQUENCE</scope>
    <source>
        <strain evidence="4">ITTG S70</strain>
    </source>
</reference>
<dbReference type="PANTHER" id="PTHR39084">
    <property type="entry name" value="MEMBRANE PROTEIN-RELATED"/>
    <property type="match status" value="1"/>
</dbReference>
<feature type="transmembrane region" description="Helical" evidence="1">
    <location>
        <begin position="205"/>
        <end position="225"/>
    </location>
</feature>
<feature type="domain" description="MgtC/SapB/SrpB/YhiD N-terminal" evidence="2">
    <location>
        <begin position="10"/>
        <end position="135"/>
    </location>
</feature>
<proteinExistence type="predicted"/>
<dbReference type="InterPro" id="IPR049177">
    <property type="entry name" value="MgtC_SapB_SrpB_YhiD_N"/>
</dbReference>
<feature type="transmembrane region" description="Helical" evidence="1">
    <location>
        <begin position="335"/>
        <end position="356"/>
    </location>
</feature>
<dbReference type="Pfam" id="PF13194">
    <property type="entry name" value="DUF4010"/>
    <property type="match status" value="1"/>
</dbReference>
<organism evidence="4 5">
    <name type="scientific">Sinorhizobium chiapasense</name>
    <dbReference type="NCBI Taxonomy" id="501572"/>
    <lineage>
        <taxon>Bacteria</taxon>
        <taxon>Pseudomonadati</taxon>
        <taxon>Pseudomonadota</taxon>
        <taxon>Alphaproteobacteria</taxon>
        <taxon>Hyphomicrobiales</taxon>
        <taxon>Rhizobiaceae</taxon>
        <taxon>Sinorhizobium/Ensifer group</taxon>
        <taxon>Sinorhizobium</taxon>
    </lineage>
</organism>
<feature type="transmembrane region" description="Helical" evidence="1">
    <location>
        <begin position="237"/>
        <end position="257"/>
    </location>
</feature>
<feature type="domain" description="DUF4010" evidence="3">
    <location>
        <begin position="183"/>
        <end position="391"/>
    </location>
</feature>
<dbReference type="Pfam" id="PF02308">
    <property type="entry name" value="MgtC"/>
    <property type="match status" value="1"/>
</dbReference>
<feature type="transmembrane region" description="Helical" evidence="1">
    <location>
        <begin position="115"/>
        <end position="133"/>
    </location>
</feature>
<keyword evidence="1" id="KW-0812">Transmembrane</keyword>
<name>A0ABZ2BD65_9HYPH</name>
<dbReference type="Proteomes" id="UP001432360">
    <property type="component" value="Chromosome"/>
</dbReference>
<feature type="transmembrane region" description="Helical" evidence="1">
    <location>
        <begin position="91"/>
        <end position="109"/>
    </location>
</feature>
<dbReference type="EMBL" id="CP133148">
    <property type="protein sequence ID" value="WVT05429.1"/>
    <property type="molecule type" value="Genomic_DNA"/>
</dbReference>
<feature type="transmembrane region" description="Helical" evidence="1">
    <location>
        <begin position="264"/>
        <end position="287"/>
    </location>
</feature>